<proteinExistence type="predicted"/>
<dbReference type="EMBL" id="JAFCMP010000090">
    <property type="protein sequence ID" value="KAG5187466.1"/>
    <property type="molecule type" value="Genomic_DNA"/>
</dbReference>
<name>A0A836CL86_9STRA</name>
<evidence type="ECO:0000313" key="2">
    <source>
        <dbReference type="EMBL" id="KAG5187466.1"/>
    </source>
</evidence>
<keyword evidence="3" id="KW-1185">Reference proteome</keyword>
<dbReference type="InterPro" id="IPR036465">
    <property type="entry name" value="vWFA_dom_sf"/>
</dbReference>
<dbReference type="Gene3D" id="3.40.50.410">
    <property type="entry name" value="von Willebrand factor, type A domain"/>
    <property type="match status" value="1"/>
</dbReference>
<organism evidence="2 3">
    <name type="scientific">Tribonema minus</name>
    <dbReference type="NCBI Taxonomy" id="303371"/>
    <lineage>
        <taxon>Eukaryota</taxon>
        <taxon>Sar</taxon>
        <taxon>Stramenopiles</taxon>
        <taxon>Ochrophyta</taxon>
        <taxon>PX clade</taxon>
        <taxon>Xanthophyceae</taxon>
        <taxon>Tribonematales</taxon>
        <taxon>Tribonemataceae</taxon>
        <taxon>Tribonema</taxon>
    </lineage>
</organism>
<dbReference type="SMART" id="SM00327">
    <property type="entry name" value="VWA"/>
    <property type="match status" value="1"/>
</dbReference>
<accession>A0A836CL86</accession>
<gene>
    <name evidence="2" type="ORF">JKP88DRAFT_161874</name>
</gene>
<evidence type="ECO:0000313" key="3">
    <source>
        <dbReference type="Proteomes" id="UP000664859"/>
    </source>
</evidence>
<sequence>MKLPPVAPPAMHFINAKGSNVPQEFAVAARANPDVIPQMAETPKELQALQKEALARQYVIIVDMSGSMGARDGKGTRWDSARSAVEKMVDTIFAYDVDHTVPLYLFDSEVTFIGELTKASQVKAVFKEFGPRGTTGLGAALREALSTYAGTKRPNYQLVPGTTFIVLLDGGADDEADVMRVLQEFADPRNGYIENHTQIALSFVQVGDDASASAFLQKLDDSITPDICDFKRDDILTQSGGLDRLLHEAIFD</sequence>
<protein>
    <recommendedName>
        <fullName evidence="1">VWFA domain-containing protein</fullName>
    </recommendedName>
</protein>
<feature type="domain" description="VWFA" evidence="1">
    <location>
        <begin position="57"/>
        <end position="250"/>
    </location>
</feature>
<reference evidence="2" key="1">
    <citation type="submission" date="2021-02" db="EMBL/GenBank/DDBJ databases">
        <title>First Annotated Genome of the Yellow-green Alga Tribonema minus.</title>
        <authorList>
            <person name="Mahan K.M."/>
        </authorList>
    </citation>
    <scope>NUCLEOTIDE SEQUENCE</scope>
    <source>
        <strain evidence="2">UTEX B ZZ1240</strain>
    </source>
</reference>
<dbReference type="PANTHER" id="PTHR34706:SF1">
    <property type="entry name" value="VWFA DOMAIN-CONTAINING PROTEIN"/>
    <property type="match status" value="1"/>
</dbReference>
<dbReference type="PROSITE" id="PS50234">
    <property type="entry name" value="VWFA"/>
    <property type="match status" value="1"/>
</dbReference>
<dbReference type="InterPro" id="IPR002035">
    <property type="entry name" value="VWF_A"/>
</dbReference>
<comment type="caution">
    <text evidence="2">The sequence shown here is derived from an EMBL/GenBank/DDBJ whole genome shotgun (WGS) entry which is preliminary data.</text>
</comment>
<dbReference type="PANTHER" id="PTHR34706">
    <property type="entry name" value="SLR1338 PROTEIN"/>
    <property type="match status" value="1"/>
</dbReference>
<evidence type="ECO:0000259" key="1">
    <source>
        <dbReference type="PROSITE" id="PS50234"/>
    </source>
</evidence>
<dbReference type="OrthoDB" id="2142040at2759"/>
<dbReference type="SUPFAM" id="SSF53300">
    <property type="entry name" value="vWA-like"/>
    <property type="match status" value="1"/>
</dbReference>
<dbReference type="Proteomes" id="UP000664859">
    <property type="component" value="Unassembled WGS sequence"/>
</dbReference>
<dbReference type="AlphaFoldDB" id="A0A836CL86"/>
<dbReference type="Pfam" id="PF13519">
    <property type="entry name" value="VWA_2"/>
    <property type="match status" value="1"/>
</dbReference>